<dbReference type="FunFam" id="3.40.630.30:FF:000064">
    <property type="entry name" value="GNAT family acetyltransferase"/>
    <property type="match status" value="1"/>
</dbReference>
<dbReference type="PROSITE" id="PS51186">
    <property type="entry name" value="GNAT"/>
    <property type="match status" value="1"/>
</dbReference>
<accession>A0A4S4NPF6</accession>
<dbReference type="Pfam" id="PF00583">
    <property type="entry name" value="Acetyltransf_1"/>
    <property type="match status" value="1"/>
</dbReference>
<feature type="domain" description="N-acetyltransferase" evidence="4">
    <location>
        <begin position="3"/>
        <end position="149"/>
    </location>
</feature>
<name>A0A4S4NPF6_9BACT</name>
<dbReference type="Gene3D" id="3.40.630.30">
    <property type="match status" value="1"/>
</dbReference>
<dbReference type="EMBL" id="SRSF01000001">
    <property type="protein sequence ID" value="THH41924.1"/>
    <property type="molecule type" value="Genomic_DNA"/>
</dbReference>
<comment type="caution">
    <text evidence="5">The sequence shown here is derived from an EMBL/GenBank/DDBJ whole genome shotgun (WGS) entry which is preliminary data.</text>
</comment>
<evidence type="ECO:0000313" key="6">
    <source>
        <dbReference type="Proteomes" id="UP000308528"/>
    </source>
</evidence>
<keyword evidence="3" id="KW-0012">Acyltransferase</keyword>
<gene>
    <name evidence="5" type="ORF">E4021_04870</name>
</gene>
<dbReference type="InterPro" id="IPR051016">
    <property type="entry name" value="Diverse_Substrate_AcTransf"/>
</dbReference>
<evidence type="ECO:0000256" key="3">
    <source>
        <dbReference type="ARBA" id="ARBA00023315"/>
    </source>
</evidence>
<dbReference type="CDD" id="cd04301">
    <property type="entry name" value="NAT_SF"/>
    <property type="match status" value="1"/>
</dbReference>
<dbReference type="RefSeq" id="WP_136456892.1">
    <property type="nucleotide sequence ID" value="NZ_SRSF01000001.1"/>
</dbReference>
<dbReference type="PANTHER" id="PTHR10545">
    <property type="entry name" value="DIAMINE N-ACETYLTRANSFERASE"/>
    <property type="match status" value="1"/>
</dbReference>
<organism evidence="5 6">
    <name type="scientific">Neolewinella litorea</name>
    <dbReference type="NCBI Taxonomy" id="2562452"/>
    <lineage>
        <taxon>Bacteria</taxon>
        <taxon>Pseudomonadati</taxon>
        <taxon>Bacteroidota</taxon>
        <taxon>Saprospiria</taxon>
        <taxon>Saprospirales</taxon>
        <taxon>Lewinellaceae</taxon>
        <taxon>Neolewinella</taxon>
    </lineage>
</organism>
<dbReference type="PANTHER" id="PTHR10545:SF29">
    <property type="entry name" value="GH14572P-RELATED"/>
    <property type="match status" value="1"/>
</dbReference>
<reference evidence="5 6" key="1">
    <citation type="submission" date="2019-04" db="EMBL/GenBank/DDBJ databases">
        <title>Lewinella litorea sp. nov., isolated from a marine sand.</title>
        <authorList>
            <person name="Yoon J.-H."/>
        </authorList>
    </citation>
    <scope>NUCLEOTIDE SEQUENCE [LARGE SCALE GENOMIC DNA]</scope>
    <source>
        <strain evidence="5 6">HSMS-39</strain>
    </source>
</reference>
<proteinExistence type="inferred from homology"/>
<dbReference type="OrthoDB" id="9805924at2"/>
<keyword evidence="2 5" id="KW-0808">Transferase</keyword>
<comment type="similarity">
    <text evidence="1">Belongs to the acetyltransferase family.</text>
</comment>
<evidence type="ECO:0000256" key="2">
    <source>
        <dbReference type="ARBA" id="ARBA00022679"/>
    </source>
</evidence>
<dbReference type="InterPro" id="IPR016181">
    <property type="entry name" value="Acyl_CoA_acyltransferase"/>
</dbReference>
<evidence type="ECO:0000313" key="5">
    <source>
        <dbReference type="EMBL" id="THH41924.1"/>
    </source>
</evidence>
<dbReference type="GO" id="GO:0008080">
    <property type="term" value="F:N-acetyltransferase activity"/>
    <property type="evidence" value="ECO:0007669"/>
    <property type="project" value="UniProtKB-ARBA"/>
</dbReference>
<dbReference type="SUPFAM" id="SSF55729">
    <property type="entry name" value="Acyl-CoA N-acyltransferases (Nat)"/>
    <property type="match status" value="1"/>
</dbReference>
<keyword evidence="6" id="KW-1185">Reference proteome</keyword>
<evidence type="ECO:0000259" key="4">
    <source>
        <dbReference type="PROSITE" id="PS51186"/>
    </source>
</evidence>
<sequence length="149" mass="17523">MNIQIRQGTARDLPAVHGLVGELARFERAASSFTATIEEYEEDFREGFFEVIVAEDMATRTVVGMALYNYVYSTWKGRMLYLEDFVVTPDYRRFGIGQRLWDVLKERGRERGCKLMKWQVLDWNEGAIRFYKAQEAEIETEWYNGKLVL</sequence>
<dbReference type="AlphaFoldDB" id="A0A4S4NPF6"/>
<evidence type="ECO:0000256" key="1">
    <source>
        <dbReference type="ARBA" id="ARBA00008694"/>
    </source>
</evidence>
<protein>
    <submittedName>
        <fullName evidence="5">GNAT family N-acetyltransferase</fullName>
    </submittedName>
</protein>
<dbReference type="Proteomes" id="UP000308528">
    <property type="component" value="Unassembled WGS sequence"/>
</dbReference>
<dbReference type="InterPro" id="IPR000182">
    <property type="entry name" value="GNAT_dom"/>
</dbReference>